<proteinExistence type="predicted"/>
<sequence>MPSTEQACARCGNQITDDDPHAWLTIQGVNLGYEIIDDDHVVCENCYNDYRDFINQSP</sequence>
<evidence type="ECO:0000313" key="1">
    <source>
        <dbReference type="EMBL" id="SIR72860.1"/>
    </source>
</evidence>
<name>A0A1N7DAJ6_9EURY</name>
<dbReference type="EMBL" id="FTNO01000004">
    <property type="protein sequence ID" value="SIR72860.1"/>
    <property type="molecule type" value="Genomic_DNA"/>
</dbReference>
<organism evidence="1 2">
    <name type="scientific">Haladaptatus litoreus</name>
    <dbReference type="NCBI Taxonomy" id="553468"/>
    <lineage>
        <taxon>Archaea</taxon>
        <taxon>Methanobacteriati</taxon>
        <taxon>Methanobacteriota</taxon>
        <taxon>Stenosarchaea group</taxon>
        <taxon>Halobacteria</taxon>
        <taxon>Halobacteriales</taxon>
        <taxon>Haladaptataceae</taxon>
        <taxon>Haladaptatus</taxon>
    </lineage>
</organism>
<reference evidence="2" key="1">
    <citation type="submission" date="2017-01" db="EMBL/GenBank/DDBJ databases">
        <authorList>
            <person name="Varghese N."/>
            <person name="Submissions S."/>
        </authorList>
    </citation>
    <scope>NUCLEOTIDE SEQUENCE [LARGE SCALE GENOMIC DNA]</scope>
    <source>
        <strain evidence="2">CGMCC 1.7737</strain>
    </source>
</reference>
<keyword evidence="2" id="KW-1185">Reference proteome</keyword>
<accession>A0A1N7DAJ6</accession>
<gene>
    <name evidence="1" type="ORF">SAMN05421858_3468</name>
</gene>
<evidence type="ECO:0000313" key="2">
    <source>
        <dbReference type="Proteomes" id="UP000186914"/>
    </source>
</evidence>
<dbReference type="Proteomes" id="UP000186914">
    <property type="component" value="Unassembled WGS sequence"/>
</dbReference>
<protein>
    <submittedName>
        <fullName evidence="1">Uncharacterized protein</fullName>
    </submittedName>
</protein>
<dbReference type="AlphaFoldDB" id="A0A1N7DAJ6"/>